<accession>A0ABR0ZIP4</accession>
<protein>
    <submittedName>
        <fullName evidence="6">Kinesin-like protein KIF2C</fullName>
    </submittedName>
</protein>
<feature type="domain" description="Kinesin-like protein KIF2A-like N-terminal" evidence="5">
    <location>
        <begin position="8"/>
        <end position="60"/>
    </location>
</feature>
<comment type="caution">
    <text evidence="6">The sequence shown here is derived from an EMBL/GenBank/DDBJ whole genome shotgun (WGS) entry which is preliminary data.</text>
</comment>
<dbReference type="InterPro" id="IPR054473">
    <property type="entry name" value="KIF2A-like_N"/>
</dbReference>
<gene>
    <name evidence="6" type="ORF">HHUSO_G12480</name>
</gene>
<evidence type="ECO:0000313" key="7">
    <source>
        <dbReference type="Proteomes" id="UP001369086"/>
    </source>
</evidence>
<evidence type="ECO:0000256" key="1">
    <source>
        <dbReference type="ARBA" id="ARBA00022490"/>
    </source>
</evidence>
<dbReference type="EMBL" id="JAHFZB010000010">
    <property type="protein sequence ID" value="KAK6484661.1"/>
    <property type="molecule type" value="Genomic_DNA"/>
</dbReference>
<proteinExistence type="predicted"/>
<dbReference type="Pfam" id="PF22923">
    <property type="entry name" value="KIF2A-like_1st"/>
    <property type="match status" value="1"/>
</dbReference>
<sequence>MNYSTAINSIAIGLSIKISRSNGRVHSANVTGVNHQKGIVMVEWVENAATKGKEVDFGELIRLNTDLFEFMNSVKVLPLKEHVDIQKNNSRQTISRIPAPPASRNDSHRTAEPESGNNDTKHGLHTKCSSCQN</sequence>
<evidence type="ECO:0000313" key="6">
    <source>
        <dbReference type="EMBL" id="KAK6484661.1"/>
    </source>
</evidence>
<evidence type="ECO:0000256" key="2">
    <source>
        <dbReference type="ARBA" id="ARBA00022701"/>
    </source>
</evidence>
<reference evidence="6 7" key="1">
    <citation type="submission" date="2021-05" db="EMBL/GenBank/DDBJ databases">
        <authorList>
            <person name="Zahm M."/>
            <person name="Klopp C."/>
            <person name="Cabau C."/>
            <person name="Kuhl H."/>
            <person name="Suciu R."/>
            <person name="Ciorpac M."/>
            <person name="Holostenco D."/>
            <person name="Gessner J."/>
            <person name="Wuertz S."/>
            <person name="Hohne C."/>
            <person name="Stock M."/>
            <person name="Gislard M."/>
            <person name="Lluch J."/>
            <person name="Milhes M."/>
            <person name="Lampietro C."/>
            <person name="Lopez Roques C."/>
            <person name="Donnadieu C."/>
            <person name="Du K."/>
            <person name="Schartl M."/>
            <person name="Guiguen Y."/>
        </authorList>
    </citation>
    <scope>NUCLEOTIDE SEQUENCE [LARGE SCALE GENOMIC DNA]</scope>
    <source>
        <strain evidence="6">Hh-F2</strain>
        <tissue evidence="6">Blood</tissue>
    </source>
</reference>
<keyword evidence="2" id="KW-0493">Microtubule</keyword>
<name>A0ABR0ZIP4_HUSHU</name>
<evidence type="ECO:0000256" key="4">
    <source>
        <dbReference type="SAM" id="MobiDB-lite"/>
    </source>
</evidence>
<evidence type="ECO:0000259" key="5">
    <source>
        <dbReference type="Pfam" id="PF22923"/>
    </source>
</evidence>
<keyword evidence="1" id="KW-0963">Cytoplasm</keyword>
<dbReference type="Proteomes" id="UP001369086">
    <property type="component" value="Unassembled WGS sequence"/>
</dbReference>
<feature type="region of interest" description="Disordered" evidence="4">
    <location>
        <begin position="87"/>
        <end position="133"/>
    </location>
</feature>
<evidence type="ECO:0000256" key="3">
    <source>
        <dbReference type="ARBA" id="ARBA00023054"/>
    </source>
</evidence>
<organism evidence="6 7">
    <name type="scientific">Huso huso</name>
    <name type="common">Beluga</name>
    <name type="synonym">Acipenser huso</name>
    <dbReference type="NCBI Taxonomy" id="61971"/>
    <lineage>
        <taxon>Eukaryota</taxon>
        <taxon>Metazoa</taxon>
        <taxon>Chordata</taxon>
        <taxon>Craniata</taxon>
        <taxon>Vertebrata</taxon>
        <taxon>Euteleostomi</taxon>
        <taxon>Actinopterygii</taxon>
        <taxon>Chondrostei</taxon>
        <taxon>Acipenseriformes</taxon>
        <taxon>Acipenseridae</taxon>
        <taxon>Huso</taxon>
    </lineage>
</organism>
<keyword evidence="7" id="KW-1185">Reference proteome</keyword>
<keyword evidence="3" id="KW-0175">Coiled coil</keyword>